<dbReference type="PANTHER" id="PTHR34383">
    <property type="entry name" value="POLYPHOSPHATE:AMP PHOSPHOTRANSFERASE-RELATED"/>
    <property type="match status" value="1"/>
</dbReference>
<evidence type="ECO:0000259" key="1">
    <source>
        <dbReference type="Pfam" id="PF03976"/>
    </source>
</evidence>
<dbReference type="Pfam" id="PF03976">
    <property type="entry name" value="PPK2"/>
    <property type="match status" value="2"/>
</dbReference>
<dbReference type="PaxDb" id="411470-RUMGNA_00606"/>
<dbReference type="InterPro" id="IPR022489">
    <property type="entry name" value="PolyP_AMP_Tfrase"/>
</dbReference>
<dbReference type="eggNOG" id="COG2326">
    <property type="taxonomic scope" value="Bacteria"/>
</dbReference>
<dbReference type="Proteomes" id="UP000004410">
    <property type="component" value="Unassembled WGS sequence"/>
</dbReference>
<dbReference type="AlphaFoldDB" id="A7AZ90"/>
<reference evidence="2 3" key="2">
    <citation type="submission" date="2007-06" db="EMBL/GenBank/DDBJ databases">
        <title>Draft genome sequence of Ruminococcus gnavus (ATCC 29149).</title>
        <authorList>
            <person name="Sudarsanam P."/>
            <person name="Ley R."/>
            <person name="Guruge J."/>
            <person name="Turnbaugh P.J."/>
            <person name="Mahowald M."/>
            <person name="Liep D."/>
            <person name="Gordon J."/>
        </authorList>
    </citation>
    <scope>NUCLEOTIDE SEQUENCE [LARGE SCALE GENOMIC DNA]</scope>
    <source>
        <strain evidence="2 3">ATCC 29149</strain>
    </source>
</reference>
<evidence type="ECO:0000313" key="2">
    <source>
        <dbReference type="EMBL" id="EDN79095.1"/>
    </source>
</evidence>
<proteinExistence type="predicted"/>
<dbReference type="InterPro" id="IPR022488">
    <property type="entry name" value="PPK2-related"/>
</dbReference>
<keyword evidence="2" id="KW-0808">Transferase</keyword>
<sequence>MYFTEVRAVFSGFRIKKKQMGKLRQKGSGGQIMLEKVDLTMKMEKSEYKAKMTALKLQMGKLQRQCKEMGLPIMIVFEGFDAAGKGMQIGKLIQSLDPRGFEVFTVKEETKEEAMHPFLWRFWTKTPQRGRMAVYDGSWYIKVLSDRFEKKMRESEIENCYRSICSFEKQITEDGTLLIKLFLDIDQKEQKKRFDKLMESKDTAWRVTKADLKKNEKYDQYQEMIEEMLQRTDTEYAPWTIVEATDRRYATVKIYTVITQMLTAGIDNRRREIARETAAEVIREVEKEASENRSLIDGATKGFQESVLAKVDLSLCCDRKTYRKKLKEYQKKIEKLHGELYQKRIPVVIGFEGWDAAGKGGAIKRLTEKMDARGYVVNPTAAPNDLEKAHHYLWRFWKNMPKDGHIAIFDRTWYGRVMVERIEGFCTQEEWKRAYKEINDMEKDLADAGAVVLKFWMQIDKKEQEKRFRQRQENPEKQWKITEEDWRNREKWEQYEEAVNEMLIRTSTEYAPWIVVEGNDKYYARLKVLETVIDALEKRISKK</sequence>
<dbReference type="Gene3D" id="3.40.50.300">
    <property type="entry name" value="P-loop containing nucleotide triphosphate hydrolases"/>
    <property type="match status" value="2"/>
</dbReference>
<accession>A7AZ90</accession>
<dbReference type="NCBIfam" id="TIGR03708">
    <property type="entry name" value="poly_P_AMP_trns"/>
    <property type="match status" value="1"/>
</dbReference>
<evidence type="ECO:0000313" key="3">
    <source>
        <dbReference type="Proteomes" id="UP000004410"/>
    </source>
</evidence>
<organism evidence="2 3">
    <name type="scientific">Mediterraneibacter gnavus (strain ATCC 29149 / DSM 114966 / JCM 6515 / VPI C7-9)</name>
    <name type="common">Ruminococcus gnavus</name>
    <dbReference type="NCBI Taxonomy" id="411470"/>
    <lineage>
        <taxon>Bacteria</taxon>
        <taxon>Bacillati</taxon>
        <taxon>Bacillota</taxon>
        <taxon>Clostridia</taxon>
        <taxon>Lachnospirales</taxon>
        <taxon>Lachnospiraceae</taxon>
        <taxon>Mediterraneibacter</taxon>
    </lineage>
</organism>
<dbReference type="InterPro" id="IPR027417">
    <property type="entry name" value="P-loop_NTPase"/>
</dbReference>
<feature type="domain" description="Polyphosphate kinase-2-related" evidence="1">
    <location>
        <begin position="318"/>
        <end position="539"/>
    </location>
</feature>
<dbReference type="GO" id="GO:0006797">
    <property type="term" value="P:polyphosphate metabolic process"/>
    <property type="evidence" value="ECO:0007669"/>
    <property type="project" value="InterPro"/>
</dbReference>
<dbReference type="EC" id="2.7.4.-" evidence="2"/>
<dbReference type="GO" id="GO:0043751">
    <property type="term" value="F:polyphosphate:AMP phosphotransferase activity"/>
    <property type="evidence" value="ECO:0007669"/>
    <property type="project" value="InterPro"/>
</dbReference>
<dbReference type="SUPFAM" id="SSF52540">
    <property type="entry name" value="P-loop containing nucleoside triphosphate hydrolases"/>
    <property type="match status" value="2"/>
</dbReference>
<dbReference type="PANTHER" id="PTHR34383:SF3">
    <property type="entry name" value="POLYPHOSPHATE:AMP PHOSPHOTRANSFERASE"/>
    <property type="match status" value="1"/>
</dbReference>
<name>A7AZ90_MEDG7</name>
<dbReference type="EMBL" id="AAYG02000005">
    <property type="protein sequence ID" value="EDN79095.1"/>
    <property type="molecule type" value="Genomic_DNA"/>
</dbReference>
<feature type="domain" description="Polyphosphate kinase-2-related" evidence="1">
    <location>
        <begin position="43"/>
        <end position="262"/>
    </location>
</feature>
<gene>
    <name evidence="2" type="primary">pap</name>
    <name evidence="2" type="ORF">RUMGNA_00606</name>
</gene>
<comment type="caution">
    <text evidence="2">The sequence shown here is derived from an EMBL/GenBank/DDBJ whole genome shotgun (WGS) entry which is preliminary data.</text>
</comment>
<protein>
    <submittedName>
        <fullName evidence="2">Polyphosphate:AMP phosphotransferase</fullName>
        <ecNumber evidence="2">2.7.4.-</ecNumber>
    </submittedName>
</protein>
<reference evidence="2 3" key="1">
    <citation type="submission" date="2007-04" db="EMBL/GenBank/DDBJ databases">
        <authorList>
            <person name="Fulton L."/>
            <person name="Clifton S."/>
            <person name="Fulton B."/>
            <person name="Xu J."/>
            <person name="Minx P."/>
            <person name="Pepin K.H."/>
            <person name="Johnson M."/>
            <person name="Thiruvilangam P."/>
            <person name="Bhonagiri V."/>
            <person name="Nash W.E."/>
            <person name="Mardis E.R."/>
            <person name="Wilson R.K."/>
        </authorList>
    </citation>
    <scope>NUCLEOTIDE SEQUENCE [LARGE SCALE GENOMIC DNA]</scope>
    <source>
        <strain evidence="2 3">ATCC 29149</strain>
    </source>
</reference>